<sequence length="142" mass="16023">MQKTFFHDTSVINAAASKLCIPLPSLPRLHFSLVFFSLCAIIIIFKETEGARKGTTWREKKSVCMCGIRRKKKKRCTCAPACDSTSLPKPQTQFTCSALEGNSSFIMIRRARHRLHCLSSILTRGRIRPPFTSHCYCCCFSG</sequence>
<name>G0TVR5_TRYVY</name>
<gene>
    <name evidence="2" type="ORF">TVY486_0502350</name>
</gene>
<organism evidence="2">
    <name type="scientific">Trypanosoma vivax (strain Y486)</name>
    <dbReference type="NCBI Taxonomy" id="1055687"/>
    <lineage>
        <taxon>Eukaryota</taxon>
        <taxon>Discoba</taxon>
        <taxon>Euglenozoa</taxon>
        <taxon>Kinetoplastea</taxon>
        <taxon>Metakinetoplastina</taxon>
        <taxon>Trypanosomatida</taxon>
        <taxon>Trypanosomatidae</taxon>
        <taxon>Trypanosoma</taxon>
        <taxon>Duttonella</taxon>
    </lineage>
</organism>
<protein>
    <submittedName>
        <fullName evidence="2">Uncharacterized protein</fullName>
    </submittedName>
</protein>
<keyword evidence="1" id="KW-1133">Transmembrane helix</keyword>
<reference evidence="2" key="1">
    <citation type="journal article" date="2012" name="Proc. Natl. Acad. Sci. U.S.A.">
        <title>Antigenic diversity is generated by distinct evolutionary mechanisms in African trypanosome species.</title>
        <authorList>
            <person name="Jackson A.P."/>
            <person name="Berry A."/>
            <person name="Aslett M."/>
            <person name="Allison H.C."/>
            <person name="Burton P."/>
            <person name="Vavrova-Anderson J."/>
            <person name="Brown R."/>
            <person name="Browne H."/>
            <person name="Corton N."/>
            <person name="Hauser H."/>
            <person name="Gamble J."/>
            <person name="Gilderthorp R."/>
            <person name="Marcello L."/>
            <person name="McQuillan J."/>
            <person name="Otto T.D."/>
            <person name="Quail M.A."/>
            <person name="Sanders M.J."/>
            <person name="van Tonder A."/>
            <person name="Ginger M.L."/>
            <person name="Field M.C."/>
            <person name="Barry J.D."/>
            <person name="Hertz-Fowler C."/>
            <person name="Berriman M."/>
        </authorList>
    </citation>
    <scope>NUCLEOTIDE SEQUENCE</scope>
    <source>
        <strain evidence="2">Y486</strain>
    </source>
</reference>
<feature type="transmembrane region" description="Helical" evidence="1">
    <location>
        <begin position="29"/>
        <end position="45"/>
    </location>
</feature>
<proteinExistence type="predicted"/>
<evidence type="ECO:0000256" key="1">
    <source>
        <dbReference type="SAM" id="Phobius"/>
    </source>
</evidence>
<dbReference type="EMBL" id="HE573021">
    <property type="protein sequence ID" value="CCC48031.1"/>
    <property type="molecule type" value="Genomic_DNA"/>
</dbReference>
<evidence type="ECO:0000313" key="2">
    <source>
        <dbReference type="EMBL" id="CCC48031.1"/>
    </source>
</evidence>
<dbReference type="AlphaFoldDB" id="G0TVR5"/>
<dbReference type="VEuPathDB" id="TriTrypDB:TvY486_0502350"/>
<keyword evidence="1" id="KW-0812">Transmembrane</keyword>
<keyword evidence="1" id="KW-0472">Membrane</keyword>
<accession>G0TVR5</accession>